<dbReference type="SMART" id="SM00382">
    <property type="entry name" value="AAA"/>
    <property type="match status" value="1"/>
</dbReference>
<protein>
    <submittedName>
        <fullName evidence="2">AAA family ATPase</fullName>
    </submittedName>
</protein>
<dbReference type="Proteomes" id="UP000784880">
    <property type="component" value="Unassembled WGS sequence"/>
</dbReference>
<dbReference type="InterPro" id="IPR052934">
    <property type="entry name" value="Methyl-DNA_Rec/Restrict_Enz"/>
</dbReference>
<accession>A0ABS6JHS2</accession>
<dbReference type="PANTHER" id="PTHR37291">
    <property type="entry name" value="5-METHYLCYTOSINE-SPECIFIC RESTRICTION ENZYME B"/>
    <property type="match status" value="1"/>
</dbReference>
<gene>
    <name evidence="2" type="ORF">KS419_15950</name>
</gene>
<sequence length="786" mass="92230">MLTRGVRWNASKTREIYHANETSERLIAYLESSLFDHGIVNESADSPNVERGYGRMVYYFDNRRVITAAPRKIKEHIHVVLSQEEDMSEYEKATIPLGNQGNDLVISTEEQVDALIQVLKERGNRHQSGDSQAPVTNRSLEDWLNLLLNDEVAMERERIITKAREEFLANFTELDSLRLGKIDLLEFKKRLDQKAKVKINFQGEKINIWGFSGFSGQMFFNQLYNIAEYLDEVEEFTNVFLQSIEIPKHEDEDMTWTREKYEYFCTFISEMKKRVIAKGYPAQKCPSNKFSTFFLSFFWGMQDLRSYPIFYKASRDGLHYLGYPIDDEQGDESSRYLHFVTTLQTLKRELSQYTIDEVTMKFLGHFLYYVVRVSEQEETVSGLTDPMLQDAFAVKIRDAFYDHGYKIASMQTTDWESANLDEEKMDLLMWQYNGTDSEGEMVTYLIIWEDEESYNADVYLENVDGEFIKGTTILAEEEEDFLKSLHTYLKKTSDFKKPYTIEDAVKETYLPKVRLEEWLELLSEKRQIILYGPPGTGKTYVAQRLAKILTQQSKQTHLIQFHPSYTYEEFIEGIRPELVDVNNTQQISVKVKPGIFAELCNEARKPENQEKSFVLIIDEFNRANTAKVFGELLYALEYRNTPIQLPYSKTKLVVPENFYIIGTMNTTDRSLAQLDFALRRRFQFIPFSTMETENVLKAWLQQHQPSMLWVSELIRKVNELIDDPDISIGHSYFIGQTLSEDKLQRIWKYQIMPYLEECFVYDREKLAQFELETLRDVVEDAPDDEY</sequence>
<organism evidence="2 3">
    <name type="scientific">Evansella tamaricis</name>
    <dbReference type="NCBI Taxonomy" id="2069301"/>
    <lineage>
        <taxon>Bacteria</taxon>
        <taxon>Bacillati</taxon>
        <taxon>Bacillota</taxon>
        <taxon>Bacilli</taxon>
        <taxon>Bacillales</taxon>
        <taxon>Bacillaceae</taxon>
        <taxon>Evansella</taxon>
    </lineage>
</organism>
<dbReference type="CDD" id="cd00009">
    <property type="entry name" value="AAA"/>
    <property type="match status" value="1"/>
</dbReference>
<comment type="caution">
    <text evidence="2">The sequence shown here is derived from an EMBL/GenBank/DDBJ whole genome shotgun (WGS) entry which is preliminary data.</text>
</comment>
<evidence type="ECO:0000313" key="3">
    <source>
        <dbReference type="Proteomes" id="UP000784880"/>
    </source>
</evidence>
<dbReference type="EMBL" id="JAHQCS010000129">
    <property type="protein sequence ID" value="MBU9713224.1"/>
    <property type="molecule type" value="Genomic_DNA"/>
</dbReference>
<name>A0ABS6JHS2_9BACI</name>
<dbReference type="Pfam" id="PF07728">
    <property type="entry name" value="AAA_5"/>
    <property type="match status" value="1"/>
</dbReference>
<dbReference type="InterPro" id="IPR011704">
    <property type="entry name" value="ATPase_dyneun-rel_AAA"/>
</dbReference>
<feature type="domain" description="AAA+ ATPase" evidence="1">
    <location>
        <begin position="524"/>
        <end position="688"/>
    </location>
</feature>
<evidence type="ECO:0000259" key="1">
    <source>
        <dbReference type="SMART" id="SM00382"/>
    </source>
</evidence>
<dbReference type="InterPro" id="IPR003593">
    <property type="entry name" value="AAA+_ATPase"/>
</dbReference>
<proteinExistence type="predicted"/>
<dbReference type="PANTHER" id="PTHR37291:SF1">
    <property type="entry name" value="TYPE IV METHYL-DIRECTED RESTRICTION ENZYME ECOKMCRB SUBUNIT"/>
    <property type="match status" value="1"/>
</dbReference>
<reference evidence="2 3" key="1">
    <citation type="submission" date="2021-06" db="EMBL/GenBank/DDBJ databases">
        <title>Bacillus sp. RD4P76, an endophyte from a halophyte.</title>
        <authorList>
            <person name="Sun J.-Q."/>
        </authorList>
    </citation>
    <scope>NUCLEOTIDE SEQUENCE [LARGE SCALE GENOMIC DNA]</scope>
    <source>
        <strain evidence="2 3">CGMCC 1.15917</strain>
    </source>
</reference>
<evidence type="ECO:0000313" key="2">
    <source>
        <dbReference type="EMBL" id="MBU9713224.1"/>
    </source>
</evidence>
<dbReference type="RefSeq" id="WP_217067389.1">
    <property type="nucleotide sequence ID" value="NZ_JAHQCS010000129.1"/>
</dbReference>
<keyword evidence="3" id="KW-1185">Reference proteome</keyword>